<evidence type="ECO:0000313" key="5">
    <source>
        <dbReference type="EMBL" id="KAJ3746611.1"/>
    </source>
</evidence>
<dbReference type="Pfam" id="PF10165">
    <property type="entry name" value="Ric8"/>
    <property type="match status" value="1"/>
</dbReference>
<accession>A0A9W8P4B2</accession>
<dbReference type="GO" id="GO:0005737">
    <property type="term" value="C:cytoplasm"/>
    <property type="evidence" value="ECO:0007669"/>
    <property type="project" value="TreeGrafter"/>
</dbReference>
<dbReference type="AlphaFoldDB" id="A0A9W8P4B2"/>
<reference evidence="5 6" key="1">
    <citation type="journal article" date="2023" name="Proc. Natl. Acad. Sci. U.S.A.">
        <title>A global phylogenomic analysis of the shiitake genus Lentinula.</title>
        <authorList>
            <person name="Sierra-Patev S."/>
            <person name="Min B."/>
            <person name="Naranjo-Ortiz M."/>
            <person name="Looney B."/>
            <person name="Konkel Z."/>
            <person name="Slot J.C."/>
            <person name="Sakamoto Y."/>
            <person name="Steenwyk J.L."/>
            <person name="Rokas A."/>
            <person name="Carro J."/>
            <person name="Camarero S."/>
            <person name="Ferreira P."/>
            <person name="Molpeceres G."/>
            <person name="Ruiz-Duenas F.J."/>
            <person name="Serrano A."/>
            <person name="Henrissat B."/>
            <person name="Drula E."/>
            <person name="Hughes K.W."/>
            <person name="Mata J.L."/>
            <person name="Ishikawa N.K."/>
            <person name="Vargas-Isla R."/>
            <person name="Ushijima S."/>
            <person name="Smith C.A."/>
            <person name="Donoghue J."/>
            <person name="Ahrendt S."/>
            <person name="Andreopoulos W."/>
            <person name="He G."/>
            <person name="LaButti K."/>
            <person name="Lipzen A."/>
            <person name="Ng V."/>
            <person name="Riley R."/>
            <person name="Sandor L."/>
            <person name="Barry K."/>
            <person name="Martinez A.T."/>
            <person name="Xiao Y."/>
            <person name="Gibbons J.G."/>
            <person name="Terashima K."/>
            <person name="Grigoriev I.V."/>
            <person name="Hibbett D."/>
        </authorList>
    </citation>
    <scope>NUCLEOTIDE SEQUENCE [LARGE SCALE GENOMIC DNA]</scope>
    <source>
        <strain evidence="5 6">TFB7810</strain>
    </source>
</reference>
<keyword evidence="6" id="KW-1185">Reference proteome</keyword>
<keyword evidence="2" id="KW-0344">Guanine-nucleotide releasing factor</keyword>
<feature type="region of interest" description="Disordered" evidence="4">
    <location>
        <begin position="364"/>
        <end position="383"/>
    </location>
</feature>
<keyword evidence="3" id="KW-0143">Chaperone</keyword>
<protein>
    <submittedName>
        <fullName evidence="5">Guanine nucleotide exchange factor</fullName>
    </submittedName>
</protein>
<organism evidence="5 6">
    <name type="scientific">Lentinula detonsa</name>
    <dbReference type="NCBI Taxonomy" id="2804962"/>
    <lineage>
        <taxon>Eukaryota</taxon>
        <taxon>Fungi</taxon>
        <taxon>Dikarya</taxon>
        <taxon>Basidiomycota</taxon>
        <taxon>Agaricomycotina</taxon>
        <taxon>Agaricomycetes</taxon>
        <taxon>Agaricomycetidae</taxon>
        <taxon>Agaricales</taxon>
        <taxon>Marasmiineae</taxon>
        <taxon>Omphalotaceae</taxon>
        <taxon>Lentinula</taxon>
    </lineage>
</organism>
<proteinExistence type="inferred from homology"/>
<feature type="compositionally biased region" description="Polar residues" evidence="4">
    <location>
        <begin position="566"/>
        <end position="581"/>
    </location>
</feature>
<evidence type="ECO:0000256" key="1">
    <source>
        <dbReference type="ARBA" id="ARBA00009049"/>
    </source>
</evidence>
<dbReference type="GO" id="GO:0007186">
    <property type="term" value="P:G protein-coupled receptor signaling pathway"/>
    <property type="evidence" value="ECO:0007669"/>
    <property type="project" value="TreeGrafter"/>
</dbReference>
<dbReference type="GO" id="GO:0005085">
    <property type="term" value="F:guanyl-nucleotide exchange factor activity"/>
    <property type="evidence" value="ECO:0007669"/>
    <property type="project" value="UniProtKB-KW"/>
</dbReference>
<feature type="compositionally biased region" description="Low complexity" evidence="4">
    <location>
        <begin position="540"/>
        <end position="556"/>
    </location>
</feature>
<dbReference type="Proteomes" id="UP001142393">
    <property type="component" value="Unassembled WGS sequence"/>
</dbReference>
<dbReference type="InterPro" id="IPR019318">
    <property type="entry name" value="Gua_nucleotide_exch_fac_Ric8"/>
</dbReference>
<dbReference type="GO" id="GO:0001965">
    <property type="term" value="F:G-protein alpha-subunit binding"/>
    <property type="evidence" value="ECO:0007669"/>
    <property type="project" value="TreeGrafter"/>
</dbReference>
<name>A0A9W8P4B2_9AGAR</name>
<evidence type="ECO:0000256" key="3">
    <source>
        <dbReference type="ARBA" id="ARBA00023186"/>
    </source>
</evidence>
<comment type="caution">
    <text evidence="5">The sequence shown here is derived from an EMBL/GenBank/DDBJ whole genome shotgun (WGS) entry which is preliminary data.</text>
</comment>
<dbReference type="PANTHER" id="PTHR12425:SF5">
    <property type="entry name" value="SYNEMBRYN"/>
    <property type="match status" value="1"/>
</dbReference>
<dbReference type="EMBL" id="JANVFU010000004">
    <property type="protein sequence ID" value="KAJ3746611.1"/>
    <property type="molecule type" value="Genomic_DNA"/>
</dbReference>
<feature type="region of interest" description="Disordered" evidence="4">
    <location>
        <begin position="301"/>
        <end position="356"/>
    </location>
</feature>
<sequence length="625" mass="68087">MADVVQKYIELSSSTPRLQVSAVLQSIIDAPSFTFNQSSRAELIRLLLKDLKSSGPKSKLTHKDAAQALTAVKMLGRDLSGSKPLSEAGNLSTLLNLSTLFKDDPEACTEALKCIANALFLFPDARETLISKEVGGGDICMSMLDKATNPAQIFTLSRIFFLLTVSRSSFIPRLVEEKRHGRTIADIIVAKLDLTMVSILAGAKFAKEAMSDLLKLAFNILLHYPKMVDGEPSVEAKEELNDPWSAKLEGLLPPLLRAYHTLPPTFPMPLAAPLTHIIHTLIIIPVNTSLRPIWFNTNPPAMGRPSISSQTSSSRKSSTTSNSASNSPVLGSPTLEPSESPEPRRSNTPIKSSTIDRALSVISAGRKSLSRSPSPSPPSSSYDVFQRTHDLLEVTFSHHFPDNSDPDSQEVRDAFKKEIEAAGIPSDTSLDDVLTPLVVLCTRLCLADESSRLRMREWTVPPELDRTHPLDERADFLGRCIRLLGSVYHPRLKDAIGEMLYAACDSDATLLSSLFGYGHVAGLLFNKGVMSAPAPPPQPSQSHSSSSSALDPSSSSNMEQREINPITGTYAPTGSTASATADMTEEEKEQEMEKLFVLFDRLERSGSMPASQNPMRKIIEKSMSS</sequence>
<comment type="similarity">
    <text evidence="1">Belongs to the synembryn family.</text>
</comment>
<feature type="compositionally biased region" description="Low complexity" evidence="4">
    <location>
        <begin position="306"/>
        <end position="327"/>
    </location>
</feature>
<evidence type="ECO:0000256" key="4">
    <source>
        <dbReference type="SAM" id="MobiDB-lite"/>
    </source>
</evidence>
<feature type="region of interest" description="Disordered" evidence="4">
    <location>
        <begin position="532"/>
        <end position="625"/>
    </location>
</feature>
<evidence type="ECO:0000256" key="2">
    <source>
        <dbReference type="ARBA" id="ARBA00022658"/>
    </source>
</evidence>
<dbReference type="PANTHER" id="PTHR12425">
    <property type="entry name" value="SYNEMBRYN"/>
    <property type="match status" value="1"/>
</dbReference>
<evidence type="ECO:0000313" key="6">
    <source>
        <dbReference type="Proteomes" id="UP001142393"/>
    </source>
</evidence>
<gene>
    <name evidence="5" type="ORF">DFH05DRAFT_1485977</name>
</gene>